<dbReference type="AlphaFoldDB" id="A0A6A5VFE5"/>
<dbReference type="Gene3D" id="3.40.50.300">
    <property type="entry name" value="P-loop containing nucleotide triphosphate hydrolases"/>
    <property type="match status" value="1"/>
</dbReference>
<dbReference type="Pfam" id="PF12796">
    <property type="entry name" value="Ank_2"/>
    <property type="match status" value="2"/>
</dbReference>
<dbReference type="Pfam" id="PF24883">
    <property type="entry name" value="NPHP3_N"/>
    <property type="match status" value="1"/>
</dbReference>
<organism evidence="4 5">
    <name type="scientific">Bimuria novae-zelandiae CBS 107.79</name>
    <dbReference type="NCBI Taxonomy" id="1447943"/>
    <lineage>
        <taxon>Eukaryota</taxon>
        <taxon>Fungi</taxon>
        <taxon>Dikarya</taxon>
        <taxon>Ascomycota</taxon>
        <taxon>Pezizomycotina</taxon>
        <taxon>Dothideomycetes</taxon>
        <taxon>Pleosporomycetidae</taxon>
        <taxon>Pleosporales</taxon>
        <taxon>Massarineae</taxon>
        <taxon>Didymosphaeriaceae</taxon>
        <taxon>Bimuria</taxon>
    </lineage>
</organism>
<keyword evidence="5" id="KW-1185">Reference proteome</keyword>
<evidence type="ECO:0000256" key="2">
    <source>
        <dbReference type="PROSITE-ProRule" id="PRU00023"/>
    </source>
</evidence>
<protein>
    <submittedName>
        <fullName evidence="4">Ankyrin</fullName>
    </submittedName>
</protein>
<sequence>MYSYGLKNLTLLTVAEDNNIIREGVGAIQHNINCQGHRLVMNWLSSANFPAQQADFLARVQADTGLCKTLFCHGVPGAGKTIIAAIAVDYLHNNVESSDVAILKQLIQDQPSIAQPLSSLYNRHKVQGTRLSLSKTLRTLKPVLTHFSKVYVVIDALDKCTNQDSTRSQLLKFCRDFREQTDLRLIVTSRDIPDIADEFKRIPQLEVHASNADVRQYIGGKLVQNKIVEAVDGMFLLAYLHLKSLVGKRTKANIISTLDNLSKGPEALNDAYSEAIVRIDSQPEDDRISAKNELDLDNIPDIKDLVSVCAGLVTINEESQIVRLVHYTTQNYLVSIQEKWIHDIQYNIASTCLTYLCFNTFPSGSCTSDVEFESRLEQHEFLNYCAQYWGQHVASVQERICGQAMVLLQNSELIASNVTGLHLAVSFGLLYLCEQLLPSDQGEKLTLADARDSDGLTPLMWAARNGHEDAVILLLRIAEVNPNARDNEGRTPLIWAALNSYKNTVKQLLLSTNRFDPNARDDTGQTPLIWALLLSTDRVDPNAKDKNGFMPLILAVYQGSEGIVKLLLSTNKANLNEEDNGIPMLLKLAAAEGHEDIAELLKEKCSLRKA</sequence>
<evidence type="ECO:0000256" key="1">
    <source>
        <dbReference type="ARBA" id="ARBA00022737"/>
    </source>
</evidence>
<accession>A0A6A5VFE5</accession>
<keyword evidence="2" id="KW-0040">ANK repeat</keyword>
<proteinExistence type="predicted"/>
<dbReference type="SUPFAM" id="SSF52540">
    <property type="entry name" value="P-loop containing nucleoside triphosphate hydrolases"/>
    <property type="match status" value="1"/>
</dbReference>
<dbReference type="SUPFAM" id="SSF48403">
    <property type="entry name" value="Ankyrin repeat"/>
    <property type="match status" value="1"/>
</dbReference>
<dbReference type="PROSITE" id="PS50297">
    <property type="entry name" value="ANK_REP_REGION"/>
    <property type="match status" value="1"/>
</dbReference>
<evidence type="ECO:0000259" key="3">
    <source>
        <dbReference type="Pfam" id="PF24883"/>
    </source>
</evidence>
<evidence type="ECO:0000313" key="4">
    <source>
        <dbReference type="EMBL" id="KAF1973756.1"/>
    </source>
</evidence>
<gene>
    <name evidence="4" type="ORF">BU23DRAFT_580221</name>
</gene>
<dbReference type="InterPro" id="IPR002110">
    <property type="entry name" value="Ankyrin_rpt"/>
</dbReference>
<dbReference type="OrthoDB" id="195446at2759"/>
<dbReference type="Gene3D" id="1.25.40.20">
    <property type="entry name" value="Ankyrin repeat-containing domain"/>
    <property type="match status" value="3"/>
</dbReference>
<dbReference type="PANTHER" id="PTHR10039:SF15">
    <property type="entry name" value="NACHT DOMAIN-CONTAINING PROTEIN"/>
    <property type="match status" value="1"/>
</dbReference>
<evidence type="ECO:0000313" key="5">
    <source>
        <dbReference type="Proteomes" id="UP000800036"/>
    </source>
</evidence>
<dbReference type="EMBL" id="ML976679">
    <property type="protein sequence ID" value="KAF1973756.1"/>
    <property type="molecule type" value="Genomic_DNA"/>
</dbReference>
<feature type="repeat" description="ANK" evidence="2">
    <location>
        <begin position="454"/>
        <end position="487"/>
    </location>
</feature>
<reference evidence="4" key="1">
    <citation type="journal article" date="2020" name="Stud. Mycol.">
        <title>101 Dothideomycetes genomes: a test case for predicting lifestyles and emergence of pathogens.</title>
        <authorList>
            <person name="Haridas S."/>
            <person name="Albert R."/>
            <person name="Binder M."/>
            <person name="Bloem J."/>
            <person name="Labutti K."/>
            <person name="Salamov A."/>
            <person name="Andreopoulos B."/>
            <person name="Baker S."/>
            <person name="Barry K."/>
            <person name="Bills G."/>
            <person name="Bluhm B."/>
            <person name="Cannon C."/>
            <person name="Castanera R."/>
            <person name="Culley D."/>
            <person name="Daum C."/>
            <person name="Ezra D."/>
            <person name="Gonzalez J."/>
            <person name="Henrissat B."/>
            <person name="Kuo A."/>
            <person name="Liang C."/>
            <person name="Lipzen A."/>
            <person name="Lutzoni F."/>
            <person name="Magnuson J."/>
            <person name="Mondo S."/>
            <person name="Nolan M."/>
            <person name="Ohm R."/>
            <person name="Pangilinan J."/>
            <person name="Park H.-J."/>
            <person name="Ramirez L."/>
            <person name="Alfaro M."/>
            <person name="Sun H."/>
            <person name="Tritt A."/>
            <person name="Yoshinaga Y."/>
            <person name="Zwiers L.-H."/>
            <person name="Turgeon B."/>
            <person name="Goodwin S."/>
            <person name="Spatafora J."/>
            <person name="Crous P."/>
            <person name="Grigoriev I."/>
        </authorList>
    </citation>
    <scope>NUCLEOTIDE SEQUENCE</scope>
    <source>
        <strain evidence="4">CBS 107.79</strain>
    </source>
</reference>
<dbReference type="InterPro" id="IPR027417">
    <property type="entry name" value="P-loop_NTPase"/>
</dbReference>
<name>A0A6A5VFE5_9PLEO</name>
<keyword evidence="1" id="KW-0677">Repeat</keyword>
<dbReference type="PANTHER" id="PTHR10039">
    <property type="entry name" value="AMELOGENIN"/>
    <property type="match status" value="1"/>
</dbReference>
<dbReference type="Proteomes" id="UP000800036">
    <property type="component" value="Unassembled WGS sequence"/>
</dbReference>
<dbReference type="InterPro" id="IPR056884">
    <property type="entry name" value="NPHP3-like_N"/>
</dbReference>
<feature type="domain" description="Nephrocystin 3-like N-terminal" evidence="3">
    <location>
        <begin position="101"/>
        <end position="190"/>
    </location>
</feature>
<dbReference type="SMART" id="SM00248">
    <property type="entry name" value="ANK"/>
    <property type="match status" value="4"/>
</dbReference>
<dbReference type="PROSITE" id="PS50088">
    <property type="entry name" value="ANK_REPEAT"/>
    <property type="match status" value="1"/>
</dbReference>
<dbReference type="InterPro" id="IPR036770">
    <property type="entry name" value="Ankyrin_rpt-contain_sf"/>
</dbReference>